<protein>
    <submittedName>
        <fullName evidence="2">Nucleolar complex protein 4 homolog isoform X2</fullName>
    </submittedName>
</protein>
<evidence type="ECO:0000313" key="2">
    <source>
        <dbReference type="EMBL" id="MBX26893.1"/>
    </source>
</evidence>
<organism evidence="2">
    <name type="scientific">Rhizophora mucronata</name>
    <name type="common">Asiatic mangrove</name>
    <dbReference type="NCBI Taxonomy" id="61149"/>
    <lineage>
        <taxon>Eukaryota</taxon>
        <taxon>Viridiplantae</taxon>
        <taxon>Streptophyta</taxon>
        <taxon>Embryophyta</taxon>
        <taxon>Tracheophyta</taxon>
        <taxon>Spermatophyta</taxon>
        <taxon>Magnoliopsida</taxon>
        <taxon>eudicotyledons</taxon>
        <taxon>Gunneridae</taxon>
        <taxon>Pentapetalae</taxon>
        <taxon>rosids</taxon>
        <taxon>fabids</taxon>
        <taxon>Malpighiales</taxon>
        <taxon>Rhizophoraceae</taxon>
        <taxon>Rhizophora</taxon>
    </lineage>
</organism>
<accession>A0A2P2M9J9</accession>
<dbReference type="EMBL" id="GGEC01046409">
    <property type="protein sequence ID" value="MBX26893.1"/>
    <property type="molecule type" value="Transcribed_RNA"/>
</dbReference>
<dbReference type="AlphaFoldDB" id="A0A2P2M9J9"/>
<name>A0A2P2M9J9_RHIMU</name>
<sequence length="81" mass="8639">MVLLQEDGNDTAGDDSEAKRNDADDANASGTSMKTSPRKAGVDHFDNGESNPAKCNALRKCLSIDLFLAVPVFAPILFKLV</sequence>
<reference evidence="2" key="1">
    <citation type="submission" date="2018-02" db="EMBL/GenBank/DDBJ databases">
        <title>Rhizophora mucronata_Transcriptome.</title>
        <authorList>
            <person name="Meera S.P."/>
            <person name="Sreeshan A."/>
            <person name="Augustine A."/>
        </authorList>
    </citation>
    <scope>NUCLEOTIDE SEQUENCE</scope>
    <source>
        <tissue evidence="2">Leaf</tissue>
    </source>
</reference>
<proteinExistence type="predicted"/>
<evidence type="ECO:0000256" key="1">
    <source>
        <dbReference type="SAM" id="MobiDB-lite"/>
    </source>
</evidence>
<feature type="region of interest" description="Disordered" evidence="1">
    <location>
        <begin position="1"/>
        <end position="45"/>
    </location>
</feature>